<organism evidence="2 3">
    <name type="scientific">Breznakia pachnodae</name>
    <dbReference type="NCBI Taxonomy" id="265178"/>
    <lineage>
        <taxon>Bacteria</taxon>
        <taxon>Bacillati</taxon>
        <taxon>Bacillota</taxon>
        <taxon>Erysipelotrichia</taxon>
        <taxon>Erysipelotrichales</taxon>
        <taxon>Erysipelotrichaceae</taxon>
        <taxon>Breznakia</taxon>
    </lineage>
</organism>
<protein>
    <submittedName>
        <fullName evidence="2">Uncharacterized protein</fullName>
    </submittedName>
</protein>
<gene>
    <name evidence="2" type="ORF">J2S15_003184</name>
</gene>
<dbReference type="Proteomes" id="UP001230220">
    <property type="component" value="Unassembled WGS sequence"/>
</dbReference>
<feature type="transmembrane region" description="Helical" evidence="1">
    <location>
        <begin position="104"/>
        <end position="121"/>
    </location>
</feature>
<keyword evidence="1" id="KW-0472">Membrane</keyword>
<dbReference type="EMBL" id="JAUSUR010000006">
    <property type="protein sequence ID" value="MDQ0362430.1"/>
    <property type="molecule type" value="Genomic_DNA"/>
</dbReference>
<sequence length="368" mass="43175">MGREQVNVKFKDEDSKELIKQRINLKIIDNNGKNIDYWFYEGIYSFYINKKNDDKDCIGLIEVYNDNELYSFNNTYYISSNDEIFYAKENSYHLVTLKKHLKNWLPLVSFILACISFYYTYNVSINTKRNLNMNYEMIVENKNSENDEVVCSTFSDVSINDKETTDKINTGLISFSLEKKGDSGDFLESYLAYVSNNDEVSITEFAENKKNHYTALVIGADDFEVSADVESMDNSLWNCFQHGETHFLAGYSNKDLSEWYYSVHIILQGYNGSYQFFSIIYYPVQKQEIYPHTKYEFERLNYGLNHTNYDYAVITDTSLYDKSRMIEIANAIWPDEKKEGELTNAKYTSLVERIEDERKIIKEKLGAD</sequence>
<evidence type="ECO:0000313" key="2">
    <source>
        <dbReference type="EMBL" id="MDQ0362430.1"/>
    </source>
</evidence>
<comment type="caution">
    <text evidence="2">The sequence shown here is derived from an EMBL/GenBank/DDBJ whole genome shotgun (WGS) entry which is preliminary data.</text>
</comment>
<keyword evidence="1" id="KW-1133">Transmembrane helix</keyword>
<reference evidence="2 3" key="1">
    <citation type="submission" date="2023-07" db="EMBL/GenBank/DDBJ databases">
        <title>Genomic Encyclopedia of Type Strains, Phase IV (KMG-IV): sequencing the most valuable type-strain genomes for metagenomic binning, comparative biology and taxonomic classification.</title>
        <authorList>
            <person name="Goeker M."/>
        </authorList>
    </citation>
    <scope>NUCLEOTIDE SEQUENCE [LARGE SCALE GENOMIC DNA]</scope>
    <source>
        <strain evidence="2 3">DSM 16784</strain>
    </source>
</reference>
<dbReference type="RefSeq" id="WP_307410042.1">
    <property type="nucleotide sequence ID" value="NZ_JAUSUR010000006.1"/>
</dbReference>
<evidence type="ECO:0000256" key="1">
    <source>
        <dbReference type="SAM" id="Phobius"/>
    </source>
</evidence>
<keyword evidence="3" id="KW-1185">Reference proteome</keyword>
<name>A0ABU0E6K6_9FIRM</name>
<accession>A0ABU0E6K6</accession>
<proteinExistence type="predicted"/>
<keyword evidence="1" id="KW-0812">Transmembrane</keyword>
<evidence type="ECO:0000313" key="3">
    <source>
        <dbReference type="Proteomes" id="UP001230220"/>
    </source>
</evidence>